<feature type="transmembrane region" description="Helical" evidence="1">
    <location>
        <begin position="58"/>
        <end position="74"/>
    </location>
</feature>
<sequence length="233" mass="27115">MPVFEIFDFVSRSLPLSFDTRLSNQVFILFLLCLGLPFLVDLHLPLLDGQLVRGVENVQAFLLLFCAIFSYFYIRPFDLADGQKQFWLWAICWWLLLFGRSISWGRDYFPEVPKVYFRAISIVLIAPVVFMLFSRHLRAEIVRKFKSVSLPLWVLILSVVGLIAADSIEHGRAISFIFLHDVAYKDFMEEMYEFPLILGLFMMTLHIMKQDKPPVVAEPVYLELDDHEAVAKN</sequence>
<reference evidence="2 3" key="1">
    <citation type="submission" date="2013-10" db="EMBL/GenBank/DDBJ databases">
        <title>The Genome Sequence of Acinetobacter indicus CIP 110367.</title>
        <authorList>
            <consortium name="The Broad Institute Genomics Platform"/>
            <consortium name="The Broad Institute Genome Sequencing Center for Infectious Disease"/>
            <person name="Cerqueira G."/>
            <person name="Feldgarden M."/>
            <person name="Courvalin P."/>
            <person name="Grillot-Courvalin C."/>
            <person name="Clermont D."/>
            <person name="Rocha E."/>
            <person name="Yoon E.-J."/>
            <person name="Nemec A."/>
            <person name="Young S.K."/>
            <person name="Zeng Q."/>
            <person name="Gargeya S."/>
            <person name="Fitzgerald M."/>
            <person name="Abouelleil A."/>
            <person name="Alvarado L."/>
            <person name="Berlin A.M."/>
            <person name="Chapman S.B."/>
            <person name="Gainer-Dewar J."/>
            <person name="Goldberg J."/>
            <person name="Gnerre S."/>
            <person name="Griggs A."/>
            <person name="Gujja S."/>
            <person name="Hansen M."/>
            <person name="Howarth C."/>
            <person name="Imamovic A."/>
            <person name="Ireland A."/>
            <person name="Larimer J."/>
            <person name="McCowan C."/>
            <person name="Murphy C."/>
            <person name="Pearson M."/>
            <person name="Poon T.W."/>
            <person name="Priest M."/>
            <person name="Roberts A."/>
            <person name="Saif S."/>
            <person name="Shea T."/>
            <person name="Sykes S."/>
            <person name="Wortman J."/>
            <person name="Nusbaum C."/>
            <person name="Birren B."/>
        </authorList>
    </citation>
    <scope>NUCLEOTIDE SEQUENCE [LARGE SCALE GENOMIC DNA]</scope>
    <source>
        <strain evidence="2 3">CIP 110367</strain>
    </source>
</reference>
<organism evidence="2 3">
    <name type="scientific">Acinetobacter indicus CIP 110367</name>
    <dbReference type="NCBI Taxonomy" id="1341679"/>
    <lineage>
        <taxon>Bacteria</taxon>
        <taxon>Pseudomonadati</taxon>
        <taxon>Pseudomonadota</taxon>
        <taxon>Gammaproteobacteria</taxon>
        <taxon>Moraxellales</taxon>
        <taxon>Moraxellaceae</taxon>
        <taxon>Acinetobacter</taxon>
    </lineage>
</organism>
<proteinExistence type="predicted"/>
<feature type="transmembrane region" description="Helical" evidence="1">
    <location>
        <begin position="86"/>
        <end position="103"/>
    </location>
</feature>
<evidence type="ECO:0000313" key="3">
    <source>
        <dbReference type="Proteomes" id="UP000018415"/>
    </source>
</evidence>
<feature type="transmembrane region" description="Helical" evidence="1">
    <location>
        <begin position="115"/>
        <end position="133"/>
    </location>
</feature>
<keyword evidence="1" id="KW-1133">Transmembrane helix</keyword>
<keyword evidence="3" id="KW-1185">Reference proteome</keyword>
<dbReference type="EMBL" id="AYET01000001">
    <property type="protein sequence ID" value="ESK49466.1"/>
    <property type="molecule type" value="Genomic_DNA"/>
</dbReference>
<dbReference type="OrthoDB" id="8613692at2"/>
<evidence type="ECO:0008006" key="4">
    <source>
        <dbReference type="Google" id="ProtNLM"/>
    </source>
</evidence>
<dbReference type="PATRIC" id="fig|1341679.3.peg.306"/>
<dbReference type="eggNOG" id="ENOG503045U">
    <property type="taxonomic scope" value="Bacteria"/>
</dbReference>
<keyword evidence="1" id="KW-0812">Transmembrane</keyword>
<comment type="caution">
    <text evidence="2">The sequence shown here is derived from an EMBL/GenBank/DDBJ whole genome shotgun (WGS) entry which is preliminary data.</text>
</comment>
<dbReference type="AlphaFoldDB" id="V2ULJ3"/>
<gene>
    <name evidence="2" type="ORF">P253_00316</name>
</gene>
<evidence type="ECO:0000313" key="2">
    <source>
        <dbReference type="EMBL" id="ESK49466.1"/>
    </source>
</evidence>
<protein>
    <recommendedName>
        <fullName evidence="4">Nitric oxide reductase</fullName>
    </recommendedName>
</protein>
<evidence type="ECO:0000256" key="1">
    <source>
        <dbReference type="SAM" id="Phobius"/>
    </source>
</evidence>
<name>V2ULJ3_9GAMM</name>
<dbReference type="Proteomes" id="UP000018415">
    <property type="component" value="Unassembled WGS sequence"/>
</dbReference>
<keyword evidence="1" id="KW-0472">Membrane</keyword>
<dbReference type="HOGENOM" id="CLU_111009_0_0_6"/>
<accession>V2ULJ3</accession>
<dbReference type="RefSeq" id="WP_016659995.1">
    <property type="nucleotide sequence ID" value="NZ_BBSF01000006.1"/>
</dbReference>
<feature type="transmembrane region" description="Helical" evidence="1">
    <location>
        <begin position="26"/>
        <end position="46"/>
    </location>
</feature>
<feature type="transmembrane region" description="Helical" evidence="1">
    <location>
        <begin position="145"/>
        <end position="165"/>
    </location>
</feature>